<feature type="compositionally biased region" description="Basic and acidic residues" evidence="1">
    <location>
        <begin position="335"/>
        <end position="345"/>
    </location>
</feature>
<dbReference type="InterPro" id="IPR009492">
    <property type="entry name" value="TniQ"/>
</dbReference>
<dbReference type="Pfam" id="PF15978">
    <property type="entry name" value="TnsD"/>
    <property type="match status" value="1"/>
</dbReference>
<sequence length="548" mass="62306">MVREMADSANASVPVVRWLPDETFFSICCRQHRFMCHVTKASTTAWLFGEGSSSVQHDFPSRLNSLPQKAKEVWGSPFNIITEHTILPLFFPFQSKERIDDVFHTVSNNSLGTLKYRLGLVTGRFGAEHPLKACLECLREDRINHGVAYWHLSHQYPGVTLCPKHGTLIRICSANRQWSDSAHWVLPAEHLIASVAEQPVCPTVVQTLKRLGHSVIELAKLGISEQFRPENVTAAYNEAIRRLSVNTEACFDAQADLASFASQLQPYLPLASLPTTPKRAETFIQSLTRTPRVYSHPLKHLILITCIFGEFAPFLCALKRFQSPGDQETPVQSPDHGRRAVGDKAAHRFKGQEIRDRVFKKLKPKKLKPELREQILGCLGKGVEKHSIAERYDVSVSTINRILSADPLLMAAWTTQRRELLLHNHRAEWVSAIGMNPDASPKSLRSMLPKVYQWLYRNDNDWLMAQTKRMPSGRVGNNQKIDWSARDRQLCESIELSIQRLKYSATNFPVRASHIFALVPTLHRCLEKRNRYPEARNLLEIVTQSTKT</sequence>
<name>A0A3M4K3T5_9PSED</name>
<evidence type="ECO:0000313" key="5">
    <source>
        <dbReference type="Proteomes" id="UP000269044"/>
    </source>
</evidence>
<feature type="domain" description="Transposon Tn7 transposition protein TnsD C-terminal" evidence="3">
    <location>
        <begin position="365"/>
        <end position="537"/>
    </location>
</feature>
<gene>
    <name evidence="4" type="ORF">ALQ08_00627</name>
</gene>
<dbReference type="EMBL" id="RBRA01000159">
    <property type="protein sequence ID" value="RMQ23892.1"/>
    <property type="molecule type" value="Genomic_DNA"/>
</dbReference>
<dbReference type="InterPro" id="IPR009057">
    <property type="entry name" value="Homeodomain-like_sf"/>
</dbReference>
<feature type="domain" description="TniQ" evidence="2">
    <location>
        <begin position="16"/>
        <end position="168"/>
    </location>
</feature>
<accession>A0A3M4K3T5</accession>
<protein>
    <submittedName>
        <fullName evidence="4">Transposition protein, TnsD-related protein</fullName>
    </submittedName>
</protein>
<evidence type="ECO:0000313" key="4">
    <source>
        <dbReference type="EMBL" id="RMQ23892.1"/>
    </source>
</evidence>
<dbReference type="Pfam" id="PF06527">
    <property type="entry name" value="TniQ"/>
    <property type="match status" value="1"/>
</dbReference>
<dbReference type="AlphaFoldDB" id="A0A3M4K3T5"/>
<proteinExistence type="predicted"/>
<comment type="caution">
    <text evidence="4">The sequence shown here is derived from an EMBL/GenBank/DDBJ whole genome shotgun (WGS) entry which is preliminary data.</text>
</comment>
<evidence type="ECO:0000256" key="1">
    <source>
        <dbReference type="SAM" id="MobiDB-lite"/>
    </source>
</evidence>
<dbReference type="Gene3D" id="1.10.10.60">
    <property type="entry name" value="Homeodomain-like"/>
    <property type="match status" value="1"/>
</dbReference>
<evidence type="ECO:0000259" key="3">
    <source>
        <dbReference type="Pfam" id="PF15978"/>
    </source>
</evidence>
<feature type="region of interest" description="Disordered" evidence="1">
    <location>
        <begin position="326"/>
        <end position="345"/>
    </location>
</feature>
<dbReference type="InterPro" id="IPR032750">
    <property type="entry name" value="TnsD_C"/>
</dbReference>
<dbReference type="Proteomes" id="UP000269044">
    <property type="component" value="Unassembled WGS sequence"/>
</dbReference>
<evidence type="ECO:0000259" key="2">
    <source>
        <dbReference type="Pfam" id="PF06527"/>
    </source>
</evidence>
<reference evidence="4 5" key="1">
    <citation type="submission" date="2018-08" db="EMBL/GenBank/DDBJ databases">
        <title>Recombination of ecologically and evolutionarily significant loci maintains genetic cohesion in the Pseudomonas syringae species complex.</title>
        <authorList>
            <person name="Dillon M."/>
            <person name="Thakur S."/>
            <person name="Almeida R.N.D."/>
            <person name="Weir B.S."/>
            <person name="Guttman D.S."/>
        </authorList>
    </citation>
    <scope>NUCLEOTIDE SEQUENCE [LARGE SCALE GENOMIC DNA]</scope>
    <source>
        <strain evidence="4 5">ICMP 13052</strain>
    </source>
</reference>
<dbReference type="SUPFAM" id="SSF46689">
    <property type="entry name" value="Homeodomain-like"/>
    <property type="match status" value="1"/>
</dbReference>
<organism evidence="4 5">
    <name type="scientific">Pseudomonas syringae pv. delphinii</name>
    <dbReference type="NCBI Taxonomy" id="192088"/>
    <lineage>
        <taxon>Bacteria</taxon>
        <taxon>Pseudomonadati</taxon>
        <taxon>Pseudomonadota</taxon>
        <taxon>Gammaproteobacteria</taxon>
        <taxon>Pseudomonadales</taxon>
        <taxon>Pseudomonadaceae</taxon>
        <taxon>Pseudomonas</taxon>
    </lineage>
</organism>